<organism evidence="1 2">
    <name type="scientific">Secundilactobacillus mixtipabuli</name>
    <dbReference type="NCBI Taxonomy" id="1435342"/>
    <lineage>
        <taxon>Bacteria</taxon>
        <taxon>Bacillati</taxon>
        <taxon>Bacillota</taxon>
        <taxon>Bacilli</taxon>
        <taxon>Lactobacillales</taxon>
        <taxon>Lactobacillaceae</taxon>
        <taxon>Secundilactobacillus</taxon>
    </lineage>
</organism>
<dbReference type="CDD" id="cd07064">
    <property type="entry name" value="AlkD_like_1"/>
    <property type="match status" value="1"/>
</dbReference>
<reference evidence="1 2" key="1">
    <citation type="submission" date="2015-11" db="EMBL/GenBank/DDBJ databases">
        <title>Draft genome sequences of new species of the genus Lactobacillus isolated from orchardgrass silage.</title>
        <authorList>
            <person name="Tohno M."/>
            <person name="Tanizawa Y."/>
            <person name="Arita M."/>
        </authorList>
    </citation>
    <scope>NUCLEOTIDE SEQUENCE [LARGE SCALE GENOMIC DNA]</scope>
    <source>
        <strain evidence="1 2">IWT30</strain>
    </source>
</reference>
<dbReference type="OrthoDB" id="9775346at2"/>
<dbReference type="Gene3D" id="1.20.1660.10">
    <property type="entry name" value="Hypothetical protein (EF3068)"/>
    <property type="match status" value="1"/>
</dbReference>
<dbReference type="PANTHER" id="PTHR34070">
    <property type="entry name" value="ARMADILLO-TYPE FOLD"/>
    <property type="match status" value="1"/>
</dbReference>
<dbReference type="SUPFAM" id="SSF48371">
    <property type="entry name" value="ARM repeat"/>
    <property type="match status" value="1"/>
</dbReference>
<sequence length="223" mass="25787">MTVFDQFQLTGNPALREPMAHYMRDQFIFAGLKTPERKLQARELIKQSKGVTTSELLGGVNTLYQRPEREYQYVAIDVMVANVKRLSFADLQELAQLVTQKAWWDSVDALRKGFGDYIQVHPDEKRQVFALFNGKKNFWLRRVAITLQLMEKERTDTQMLTAAILPDLATREFFIQKAIGWALRNYSKVNPQWVTTFIVAHELSRLAASEGSKYLNRVANRKA</sequence>
<dbReference type="Pfam" id="PF08713">
    <property type="entry name" value="DNA_alkylation"/>
    <property type="match status" value="1"/>
</dbReference>
<dbReference type="RefSeq" id="WP_089107946.1">
    <property type="nucleotide sequence ID" value="NZ_BCMF01000001.1"/>
</dbReference>
<dbReference type="EMBL" id="BCMF01000001">
    <property type="protein sequence ID" value="GAW98101.1"/>
    <property type="molecule type" value="Genomic_DNA"/>
</dbReference>
<evidence type="ECO:0000313" key="1">
    <source>
        <dbReference type="EMBL" id="GAW98101.1"/>
    </source>
</evidence>
<dbReference type="Gene3D" id="1.25.40.290">
    <property type="entry name" value="ARM repeat domains"/>
    <property type="match status" value="1"/>
</dbReference>
<dbReference type="InterPro" id="IPR016024">
    <property type="entry name" value="ARM-type_fold"/>
</dbReference>
<dbReference type="AlphaFoldDB" id="A0A1Z5I938"/>
<accession>A0A1Z5I938</accession>
<evidence type="ECO:0000313" key="2">
    <source>
        <dbReference type="Proteomes" id="UP000198374"/>
    </source>
</evidence>
<gene>
    <name evidence="1" type="ORF">IWT30_00044</name>
</gene>
<comment type="caution">
    <text evidence="1">The sequence shown here is derived from an EMBL/GenBank/DDBJ whole genome shotgun (WGS) entry which is preliminary data.</text>
</comment>
<proteinExistence type="predicted"/>
<dbReference type="Proteomes" id="UP000198374">
    <property type="component" value="Unassembled WGS sequence"/>
</dbReference>
<name>A0A1Z5I938_9LACO</name>
<keyword evidence="2" id="KW-1185">Reference proteome</keyword>
<protein>
    <submittedName>
        <fullName evidence="1">DNA-7-methylguanine glycosylase</fullName>
    </submittedName>
</protein>
<dbReference type="PANTHER" id="PTHR34070:SF1">
    <property type="entry name" value="DNA ALKYLATION REPAIR PROTEIN"/>
    <property type="match status" value="1"/>
</dbReference>
<dbReference type="InterPro" id="IPR014825">
    <property type="entry name" value="DNA_alkylation"/>
</dbReference>